<dbReference type="RefSeq" id="WP_184482011.1">
    <property type="nucleotide sequence ID" value="NZ_JAAEDJ010000055.1"/>
</dbReference>
<keyword evidence="4" id="KW-1185">Reference proteome</keyword>
<gene>
    <name evidence="3" type="ORF">FHS88_001053</name>
</gene>
<comment type="caution">
    <text evidence="3">The sequence shown here is derived from an EMBL/GenBank/DDBJ whole genome shotgun (WGS) entry which is preliminary data.</text>
</comment>
<reference evidence="3 4" key="1">
    <citation type="submission" date="2020-08" db="EMBL/GenBank/DDBJ databases">
        <title>Genomic Encyclopedia of Type Strains, Phase IV (KMG-IV): sequencing the most valuable type-strain genomes for metagenomic binning, comparative biology and taxonomic classification.</title>
        <authorList>
            <person name="Goeker M."/>
        </authorList>
    </citation>
    <scope>NUCLEOTIDE SEQUENCE [LARGE SCALE GENOMIC DNA]</scope>
    <source>
        <strain evidence="3 4">DSM 25895</strain>
    </source>
</reference>
<evidence type="ECO:0000256" key="1">
    <source>
        <dbReference type="SAM" id="SignalP"/>
    </source>
</evidence>
<dbReference type="AlphaFoldDB" id="A0A840XXP3"/>
<sequence>MRALLALLLLCAAPAFAQPADTPAERRAAAEALVEASGGQRQVDAILAAMRGGLVENITRATAGRLTGEQVAVIVDEVLMPGFTARSHEITEHTIRVWQDRLSAADMRALAEFYSAPLGQRLLALMPEVTAESARFGQDWAQRVAQDVIMRNREQLRARGIPF</sequence>
<keyword evidence="1" id="KW-0732">Signal</keyword>
<feature type="chain" id="PRO_5032545196" description="DUF2059 domain-containing protein" evidence="1">
    <location>
        <begin position="18"/>
        <end position="163"/>
    </location>
</feature>
<organism evidence="3 4">
    <name type="scientific">Neoroseomonas alkaliterrae</name>
    <dbReference type="NCBI Taxonomy" id="1452450"/>
    <lineage>
        <taxon>Bacteria</taxon>
        <taxon>Pseudomonadati</taxon>
        <taxon>Pseudomonadota</taxon>
        <taxon>Alphaproteobacteria</taxon>
        <taxon>Acetobacterales</taxon>
        <taxon>Acetobacteraceae</taxon>
        <taxon>Neoroseomonas</taxon>
    </lineage>
</organism>
<feature type="domain" description="DUF2059" evidence="2">
    <location>
        <begin position="90"/>
        <end position="147"/>
    </location>
</feature>
<evidence type="ECO:0000313" key="3">
    <source>
        <dbReference type="EMBL" id="MBB5688937.1"/>
    </source>
</evidence>
<dbReference type="InterPro" id="IPR018637">
    <property type="entry name" value="DUF2059"/>
</dbReference>
<accession>A0A840XXP3</accession>
<name>A0A840XXP3_9PROT</name>
<proteinExistence type="predicted"/>
<evidence type="ECO:0000313" key="4">
    <source>
        <dbReference type="Proteomes" id="UP000562254"/>
    </source>
</evidence>
<evidence type="ECO:0000259" key="2">
    <source>
        <dbReference type="Pfam" id="PF09832"/>
    </source>
</evidence>
<protein>
    <recommendedName>
        <fullName evidence="2">DUF2059 domain-containing protein</fullName>
    </recommendedName>
</protein>
<dbReference type="Proteomes" id="UP000562254">
    <property type="component" value="Unassembled WGS sequence"/>
</dbReference>
<dbReference type="EMBL" id="JACIJE010000002">
    <property type="protein sequence ID" value="MBB5688937.1"/>
    <property type="molecule type" value="Genomic_DNA"/>
</dbReference>
<dbReference type="Pfam" id="PF09832">
    <property type="entry name" value="DUF2059"/>
    <property type="match status" value="1"/>
</dbReference>
<feature type="signal peptide" evidence="1">
    <location>
        <begin position="1"/>
        <end position="17"/>
    </location>
</feature>